<accession>A0A258FLE3</accession>
<reference evidence="1 2" key="1">
    <citation type="submission" date="2017-03" db="EMBL/GenBank/DDBJ databases">
        <title>Lifting the veil on microbial sulfur biogeochemistry in mining wastewaters.</title>
        <authorList>
            <person name="Kantor R.S."/>
            <person name="Colenbrander Nelson T."/>
            <person name="Marshall S."/>
            <person name="Bennett D."/>
            <person name="Apte S."/>
            <person name="Camacho D."/>
            <person name="Thomas B.C."/>
            <person name="Warren L.A."/>
            <person name="Banfield J.F."/>
        </authorList>
    </citation>
    <scope>NUCLEOTIDE SEQUENCE [LARGE SCALE GENOMIC DNA]</scope>
    <source>
        <strain evidence="1">32-69-9</strain>
    </source>
</reference>
<dbReference type="Proteomes" id="UP000215595">
    <property type="component" value="Unassembled WGS sequence"/>
</dbReference>
<comment type="caution">
    <text evidence="1">The sequence shown here is derived from an EMBL/GenBank/DDBJ whole genome shotgun (WGS) entry which is preliminary data.</text>
</comment>
<evidence type="ECO:0000313" key="1">
    <source>
        <dbReference type="EMBL" id="OYX32673.1"/>
    </source>
</evidence>
<organism evidence="1 2">
    <name type="scientific">Brevundimonas subvibrioides</name>
    <dbReference type="NCBI Taxonomy" id="74313"/>
    <lineage>
        <taxon>Bacteria</taxon>
        <taxon>Pseudomonadati</taxon>
        <taxon>Pseudomonadota</taxon>
        <taxon>Alphaproteobacteria</taxon>
        <taxon>Caulobacterales</taxon>
        <taxon>Caulobacteraceae</taxon>
        <taxon>Brevundimonas</taxon>
    </lineage>
</organism>
<sequence length="205" mass="22839">MTVRFSQIDDGNRADHTRLGPDDRCLYLFEYTSGRDYSFSATNSLINNLKKKPTTSESQLRYKAQAIAQCGAYFREGLDPAWLARATLVPIPGSKATDHADFDDRMTRVARAIQPDLDVRALVRQAQTLRASHEVGDGDRVSVEELLAAYQIDETIAQPDPVTIGIMDDVLTAGTHYRAMQTVLSRRFPAAAIFGLFVARRVFPT</sequence>
<protein>
    <submittedName>
        <fullName evidence="1">Uncharacterized protein</fullName>
    </submittedName>
</protein>
<evidence type="ECO:0000313" key="2">
    <source>
        <dbReference type="Proteomes" id="UP000215595"/>
    </source>
</evidence>
<proteinExistence type="predicted"/>
<name>A0A258FLE3_9CAUL</name>
<dbReference type="EMBL" id="NCEB01000021">
    <property type="protein sequence ID" value="OYX32673.1"/>
    <property type="molecule type" value="Genomic_DNA"/>
</dbReference>
<dbReference type="AlphaFoldDB" id="A0A258FLE3"/>
<gene>
    <name evidence="1" type="ORF">B7Z01_10985</name>
</gene>